<organism evidence="11 12">
    <name type="scientific">Eubacterium plexicaudatum ASF492</name>
    <dbReference type="NCBI Taxonomy" id="1235802"/>
    <lineage>
        <taxon>Bacteria</taxon>
        <taxon>Bacillati</taxon>
        <taxon>Bacillota</taxon>
        <taxon>Clostridia</taxon>
        <taxon>Eubacteriales</taxon>
        <taxon>Eubacteriaceae</taxon>
        <taxon>Eubacterium</taxon>
    </lineage>
</organism>
<dbReference type="GO" id="GO:0016746">
    <property type="term" value="F:acyltransferase activity"/>
    <property type="evidence" value="ECO:0007669"/>
    <property type="project" value="UniProtKB-KW"/>
</dbReference>
<evidence type="ECO:0000256" key="3">
    <source>
        <dbReference type="ARBA" id="ARBA00022475"/>
    </source>
</evidence>
<accession>N2A735</accession>
<evidence type="ECO:0000256" key="5">
    <source>
        <dbReference type="ARBA" id="ARBA00022692"/>
    </source>
</evidence>
<evidence type="ECO:0000313" key="12">
    <source>
        <dbReference type="Proteomes" id="UP000012589"/>
    </source>
</evidence>
<dbReference type="InterPro" id="IPR004299">
    <property type="entry name" value="MBOAT_fam"/>
</dbReference>
<dbReference type="PIRSF" id="PIRSF500217">
    <property type="entry name" value="AlgI"/>
    <property type="match status" value="1"/>
</dbReference>
<dbReference type="eggNOG" id="COG1696">
    <property type="taxonomic scope" value="Bacteria"/>
</dbReference>
<feature type="transmembrane region" description="Helical" evidence="10">
    <location>
        <begin position="290"/>
        <end position="312"/>
    </location>
</feature>
<keyword evidence="5 10" id="KW-0812">Transmembrane</keyword>
<dbReference type="Pfam" id="PF03062">
    <property type="entry name" value="MBOAT"/>
    <property type="match status" value="1"/>
</dbReference>
<sequence>MFPQLIAGPIVRYETICSEINKREMNLQDAVIGLRRFTYGLAKKVLIANMLGETADKIFSMEYFDVMHMSAAVAWYGAVCYTMQIYFDFSGYSDMAIGLGRVMGFHFLENFDYPYLSRSITEFWRRWHISLSSFFRDYVYIPMGGNRRGNVYIHLIIVFLLTGLWHGASWTFVLWGAWHGAFILLERGGVKCNVKTADKGMRSFLSHIWVMLLVTIGWVIFKIEHFSILISYLKCMFGFYRADWVKYKIAFYADRRSIVILIIAFLLSFNLKGTVRKKMKERMSDQTIQLFQNIFSIILLLLCVITLTNSAYNPFIYFKF</sequence>
<evidence type="ECO:0000256" key="2">
    <source>
        <dbReference type="ARBA" id="ARBA00010323"/>
    </source>
</evidence>
<dbReference type="Proteomes" id="UP000012589">
    <property type="component" value="Unassembled WGS sequence"/>
</dbReference>
<feature type="transmembrane region" description="Helical" evidence="10">
    <location>
        <begin position="249"/>
        <end position="269"/>
    </location>
</feature>
<dbReference type="InterPro" id="IPR028362">
    <property type="entry name" value="AlgI"/>
</dbReference>
<keyword evidence="12" id="KW-1185">Reference proteome</keyword>
<keyword evidence="3 9" id="KW-1003">Cell membrane</keyword>
<comment type="caution">
    <text evidence="11">The sequence shown here is derived from an EMBL/GenBank/DDBJ whole genome shotgun (WGS) entry which is preliminary data.</text>
</comment>
<protein>
    <recommendedName>
        <fullName evidence="13">MBOAT family protein</fullName>
    </recommendedName>
</protein>
<dbReference type="PATRIC" id="fig|1235802.3.peg.3087"/>
<comment type="subcellular location">
    <subcellularLocation>
        <location evidence="1">Cell membrane</location>
        <topology evidence="1">Multi-pass membrane protein</topology>
    </subcellularLocation>
</comment>
<name>N2A735_9FIRM</name>
<comment type="similarity">
    <text evidence="2 9">Belongs to the membrane-bound acyltransferase family.</text>
</comment>
<evidence type="ECO:0000256" key="8">
    <source>
        <dbReference type="ARBA" id="ARBA00023315"/>
    </source>
</evidence>
<dbReference type="HOGENOM" id="CLU_025255_1_0_9"/>
<dbReference type="STRING" id="1235802.C823_02921"/>
<gene>
    <name evidence="11" type="ORF">C823_02921</name>
</gene>
<dbReference type="PANTHER" id="PTHR13285:SF23">
    <property type="entry name" value="TEICHOIC ACID D-ALANYLTRANSFERASE"/>
    <property type="match status" value="1"/>
</dbReference>
<evidence type="ECO:0000313" key="11">
    <source>
        <dbReference type="EMBL" id="EMZ25172.1"/>
    </source>
</evidence>
<feature type="transmembrane region" description="Helical" evidence="10">
    <location>
        <begin position="151"/>
        <end position="184"/>
    </location>
</feature>
<feature type="transmembrane region" description="Helical" evidence="10">
    <location>
        <begin position="66"/>
        <end position="87"/>
    </location>
</feature>
<proteinExistence type="inferred from homology"/>
<dbReference type="InterPro" id="IPR051085">
    <property type="entry name" value="MB_O-acyltransferase"/>
</dbReference>
<dbReference type="GO" id="GO:0005886">
    <property type="term" value="C:plasma membrane"/>
    <property type="evidence" value="ECO:0007669"/>
    <property type="project" value="UniProtKB-SubCell"/>
</dbReference>
<evidence type="ECO:0008006" key="13">
    <source>
        <dbReference type="Google" id="ProtNLM"/>
    </source>
</evidence>
<dbReference type="InterPro" id="IPR024194">
    <property type="entry name" value="Ac/AlaTfrase_AlgI/DltB"/>
</dbReference>
<dbReference type="GO" id="GO:0042121">
    <property type="term" value="P:alginic acid biosynthetic process"/>
    <property type="evidence" value="ECO:0007669"/>
    <property type="project" value="InterPro"/>
</dbReference>
<evidence type="ECO:0000256" key="1">
    <source>
        <dbReference type="ARBA" id="ARBA00004651"/>
    </source>
</evidence>
<keyword evidence="6 10" id="KW-1133">Transmembrane helix</keyword>
<evidence type="ECO:0000256" key="6">
    <source>
        <dbReference type="ARBA" id="ARBA00022989"/>
    </source>
</evidence>
<reference evidence="11 12" key="1">
    <citation type="journal article" date="2014" name="Genome Announc.">
        <title>Draft genome sequences of the altered schaedler flora, a defined bacterial community from gnotobiotic mice.</title>
        <authorList>
            <person name="Wannemuehler M.J."/>
            <person name="Overstreet A.M."/>
            <person name="Ward D.V."/>
            <person name="Phillips G.J."/>
        </authorList>
    </citation>
    <scope>NUCLEOTIDE SEQUENCE [LARGE SCALE GENOMIC DNA]</scope>
    <source>
        <strain evidence="11 12">ASF492</strain>
    </source>
</reference>
<dbReference type="AlphaFoldDB" id="N2A735"/>
<evidence type="ECO:0000256" key="4">
    <source>
        <dbReference type="ARBA" id="ARBA00022679"/>
    </source>
</evidence>
<keyword evidence="4 9" id="KW-0808">Transferase</keyword>
<feature type="transmembrane region" description="Helical" evidence="10">
    <location>
        <begin position="204"/>
        <end position="221"/>
    </location>
</feature>
<dbReference type="EMBL" id="AQFT01000090">
    <property type="protein sequence ID" value="EMZ25172.1"/>
    <property type="molecule type" value="Genomic_DNA"/>
</dbReference>
<dbReference type="PANTHER" id="PTHR13285">
    <property type="entry name" value="ACYLTRANSFERASE"/>
    <property type="match status" value="1"/>
</dbReference>
<evidence type="ECO:0000256" key="7">
    <source>
        <dbReference type="ARBA" id="ARBA00023136"/>
    </source>
</evidence>
<keyword evidence="8 9" id="KW-0012">Acyltransferase</keyword>
<evidence type="ECO:0000256" key="9">
    <source>
        <dbReference type="PIRNR" id="PIRNR016636"/>
    </source>
</evidence>
<keyword evidence="7 9" id="KW-0472">Membrane</keyword>
<dbReference type="PIRSF" id="PIRSF016636">
    <property type="entry name" value="AlgI_DltB"/>
    <property type="match status" value="1"/>
</dbReference>
<evidence type="ECO:0000256" key="10">
    <source>
        <dbReference type="SAM" id="Phobius"/>
    </source>
</evidence>